<dbReference type="SUPFAM" id="SSF48726">
    <property type="entry name" value="Immunoglobulin"/>
    <property type="match status" value="1"/>
</dbReference>
<keyword evidence="5" id="KW-0812">Transmembrane</keyword>
<comment type="caution">
    <text evidence="6">The sequence shown here is derived from an EMBL/GenBank/DDBJ whole genome shotgun (WGS) entry which is preliminary data.</text>
</comment>
<dbReference type="Gene3D" id="2.60.40.10">
    <property type="entry name" value="Immunoglobulins"/>
    <property type="match status" value="1"/>
</dbReference>
<name>A0A553Q059_9TELE</name>
<gene>
    <name evidence="6" type="ORF">DNTS_015053</name>
</gene>
<keyword evidence="7" id="KW-1185">Reference proteome</keyword>
<feature type="transmembrane region" description="Helical" evidence="5">
    <location>
        <begin position="214"/>
        <end position="238"/>
    </location>
</feature>
<dbReference type="InterPro" id="IPR036179">
    <property type="entry name" value="Ig-like_dom_sf"/>
</dbReference>
<dbReference type="EMBL" id="SRMA01026481">
    <property type="protein sequence ID" value="TRY83319.1"/>
    <property type="molecule type" value="Genomic_DNA"/>
</dbReference>
<keyword evidence="5" id="KW-1133">Transmembrane helix</keyword>
<evidence type="ECO:0000256" key="1">
    <source>
        <dbReference type="ARBA" id="ARBA00004370"/>
    </source>
</evidence>
<evidence type="ECO:0000313" key="6">
    <source>
        <dbReference type="EMBL" id="TRY83319.1"/>
    </source>
</evidence>
<dbReference type="Proteomes" id="UP000316079">
    <property type="component" value="Unassembled WGS sequence"/>
</dbReference>
<accession>A0A553Q059</accession>
<dbReference type="AlphaFoldDB" id="A0A553Q059"/>
<organism evidence="6 7">
    <name type="scientific">Danionella cerebrum</name>
    <dbReference type="NCBI Taxonomy" id="2873325"/>
    <lineage>
        <taxon>Eukaryota</taxon>
        <taxon>Metazoa</taxon>
        <taxon>Chordata</taxon>
        <taxon>Craniata</taxon>
        <taxon>Vertebrata</taxon>
        <taxon>Euteleostomi</taxon>
        <taxon>Actinopterygii</taxon>
        <taxon>Neopterygii</taxon>
        <taxon>Teleostei</taxon>
        <taxon>Ostariophysi</taxon>
        <taxon>Cypriniformes</taxon>
        <taxon>Danionidae</taxon>
        <taxon>Danioninae</taxon>
        <taxon>Danionella</taxon>
    </lineage>
</organism>
<keyword evidence="2" id="KW-0732">Signal</keyword>
<comment type="subcellular location">
    <subcellularLocation>
        <location evidence="1">Membrane</location>
    </subcellularLocation>
</comment>
<evidence type="ECO:0000256" key="2">
    <source>
        <dbReference type="ARBA" id="ARBA00022729"/>
    </source>
</evidence>
<keyword evidence="3 5" id="KW-0472">Membrane</keyword>
<dbReference type="OrthoDB" id="8955135at2759"/>
<evidence type="ECO:0000313" key="7">
    <source>
        <dbReference type="Proteomes" id="UP000316079"/>
    </source>
</evidence>
<evidence type="ECO:0000256" key="4">
    <source>
        <dbReference type="ARBA" id="ARBA00023180"/>
    </source>
</evidence>
<evidence type="ECO:0000256" key="3">
    <source>
        <dbReference type="ARBA" id="ARBA00023136"/>
    </source>
</evidence>
<dbReference type="PANTHER" id="PTHR12080">
    <property type="entry name" value="SIGNALING LYMPHOCYTIC ACTIVATION MOLECULE"/>
    <property type="match status" value="1"/>
</dbReference>
<keyword evidence="4" id="KW-0325">Glycoprotein</keyword>
<sequence length="346" mass="38317">MEVFNRKQLVPTDRMKVIWCWLLCFSLNSLVESLDYYGLCGGFIRLSIDPSQTHEHNEIVWRRFNRKDLISKSRAIAPDFRDRMAINTSDWSLIIRKLQENDTGWYEALADWEKTTVAKFYLIVENSVSEPTIKVLEGNSSSGACVASVNCSLDGSWSMFECYQSHCEELHSSPSSINITVTVVDRGIQCHVSNHVSNNRSETLNNTCKSQETLLVAFISSASLLFGALVLSVVLIGFSVKRKSSKVPPQPVSSVSGDMVTAQEHLESIYSMVQKPKASQVLAVHSAKDSSSDSPSAHSAALCSDVLEDAMPQHQEKSLEAKATVHRAAETGSEKISTIYCSLTEI</sequence>
<dbReference type="PANTHER" id="PTHR12080:SF59">
    <property type="entry name" value="HEPATIC AND GLIAL CELL ADHESION MOLECULE"/>
    <property type="match status" value="1"/>
</dbReference>
<reference evidence="6 7" key="1">
    <citation type="journal article" date="2019" name="Sci. Data">
        <title>Hybrid genome assembly and annotation of Danionella translucida.</title>
        <authorList>
            <person name="Kadobianskyi M."/>
            <person name="Schulze L."/>
            <person name="Schuelke M."/>
            <person name="Judkewitz B."/>
        </authorList>
    </citation>
    <scope>NUCLEOTIDE SEQUENCE [LARGE SCALE GENOMIC DNA]</scope>
    <source>
        <strain evidence="6 7">Bolton</strain>
    </source>
</reference>
<protein>
    <recommendedName>
        <fullName evidence="8">Immunoglobulin subtype domain-containing protein</fullName>
    </recommendedName>
</protein>
<proteinExistence type="predicted"/>
<evidence type="ECO:0008006" key="8">
    <source>
        <dbReference type="Google" id="ProtNLM"/>
    </source>
</evidence>
<dbReference type="InterPro" id="IPR013783">
    <property type="entry name" value="Ig-like_fold"/>
</dbReference>
<dbReference type="InterPro" id="IPR015631">
    <property type="entry name" value="CD2/SLAM_rcpt"/>
</dbReference>
<dbReference type="GO" id="GO:0016020">
    <property type="term" value="C:membrane"/>
    <property type="evidence" value="ECO:0007669"/>
    <property type="project" value="UniProtKB-SubCell"/>
</dbReference>
<evidence type="ECO:0000256" key="5">
    <source>
        <dbReference type="SAM" id="Phobius"/>
    </source>
</evidence>
<dbReference type="GO" id="GO:0005911">
    <property type="term" value="C:cell-cell junction"/>
    <property type="evidence" value="ECO:0007669"/>
    <property type="project" value="TreeGrafter"/>
</dbReference>
<dbReference type="STRING" id="623744.A0A553Q059"/>